<accession>A0A2M7G007</accession>
<feature type="active site" description="Charge relay system" evidence="2">
    <location>
        <position position="295"/>
    </location>
</feature>
<dbReference type="InterPro" id="IPR012020">
    <property type="entry name" value="ABHD4"/>
</dbReference>
<feature type="domain" description="AB hydrolase-1" evidence="3">
    <location>
        <begin position="64"/>
        <end position="300"/>
    </location>
</feature>
<dbReference type="PANTHER" id="PTHR10794:SF94">
    <property type="entry name" value="ESTERASE YHET-RELATED"/>
    <property type="match status" value="1"/>
</dbReference>
<feature type="active site" description="Charge relay system" evidence="2">
    <location>
        <position position="141"/>
    </location>
</feature>
<comment type="caution">
    <text evidence="4">The sequence shown here is derived from an EMBL/GenBank/DDBJ whole genome shotgun (WGS) entry which is preliminary data.</text>
</comment>
<dbReference type="EMBL" id="PFFQ01000054">
    <property type="protein sequence ID" value="PIW14999.1"/>
    <property type="molecule type" value="Genomic_DNA"/>
</dbReference>
<dbReference type="InterPro" id="IPR029058">
    <property type="entry name" value="AB_hydrolase_fold"/>
</dbReference>
<dbReference type="PANTHER" id="PTHR10794">
    <property type="entry name" value="ABHYDROLASE DOMAIN-CONTAINING PROTEIN"/>
    <property type="match status" value="1"/>
</dbReference>
<dbReference type="SUPFAM" id="SSF53474">
    <property type="entry name" value="alpha/beta-Hydrolases"/>
    <property type="match status" value="1"/>
</dbReference>
<evidence type="ECO:0000313" key="5">
    <source>
        <dbReference type="Proteomes" id="UP000231019"/>
    </source>
</evidence>
<dbReference type="InterPro" id="IPR050960">
    <property type="entry name" value="AB_hydrolase_4_sf"/>
</dbReference>
<dbReference type="Gene3D" id="3.40.50.1820">
    <property type="entry name" value="alpha/beta hydrolase"/>
    <property type="match status" value="1"/>
</dbReference>
<dbReference type="PIRSF" id="PIRSF005211">
    <property type="entry name" value="Ab_hydro_YheT"/>
    <property type="match status" value="1"/>
</dbReference>
<dbReference type="Pfam" id="PF00561">
    <property type="entry name" value="Abhydrolase_1"/>
    <property type="match status" value="1"/>
</dbReference>
<dbReference type="InterPro" id="IPR000073">
    <property type="entry name" value="AB_hydrolase_1"/>
</dbReference>
<evidence type="ECO:0000256" key="1">
    <source>
        <dbReference type="ARBA" id="ARBA00010884"/>
    </source>
</evidence>
<gene>
    <name evidence="4" type="ORF">COW36_18915</name>
</gene>
<dbReference type="GO" id="GO:0047372">
    <property type="term" value="F:monoacylglycerol lipase activity"/>
    <property type="evidence" value="ECO:0007669"/>
    <property type="project" value="TreeGrafter"/>
</dbReference>
<sequence>MTHPPFMAPVWLKTGHLQTAYSGIFWQPRPLPADTVHDIVVAEAVKLRCLLNRANPTPKTKLCILVHGLESSAEASYMVSAARKGLKRGWDILRVNLRGCGGTTHLSSTAYHAGLSQDVWKVAVFAYQSLGYSEIVLAGFSLGGHQVLKLASELEHPPEWLKGICAISPPLDLAETSRNLMRLENRGYERYFFQQMLKTFRWRRRLWPESTPEIAWSRLKNLKDIDNHLTAPAFGFLNGEDYYRKMSVGPHLNKIKIATQIVMAQDDPIIPFTCHAKAMKLHAQIKWLISPGGGHVGFINREFPEFPEDIYWAENRLFDFAEALADSI</sequence>
<evidence type="ECO:0000256" key="2">
    <source>
        <dbReference type="PIRSR" id="PIRSR005211-1"/>
    </source>
</evidence>
<dbReference type="GO" id="GO:0034338">
    <property type="term" value="F:short-chain carboxylesterase activity"/>
    <property type="evidence" value="ECO:0007669"/>
    <property type="project" value="TreeGrafter"/>
</dbReference>
<feature type="active site" description="Charge relay system" evidence="2">
    <location>
        <position position="267"/>
    </location>
</feature>
<protein>
    <recommendedName>
        <fullName evidence="3">AB hydrolase-1 domain-containing protein</fullName>
    </recommendedName>
</protein>
<evidence type="ECO:0000259" key="3">
    <source>
        <dbReference type="Pfam" id="PF00561"/>
    </source>
</evidence>
<dbReference type="AlphaFoldDB" id="A0A2M7G007"/>
<dbReference type="Proteomes" id="UP000231019">
    <property type="component" value="Unassembled WGS sequence"/>
</dbReference>
<proteinExistence type="inferred from homology"/>
<comment type="similarity">
    <text evidence="1">Belongs to the AB hydrolase superfamily. AB hydrolase 4 family.</text>
</comment>
<name>A0A2M7G007_9BACT</name>
<reference evidence="4 5" key="1">
    <citation type="submission" date="2017-09" db="EMBL/GenBank/DDBJ databases">
        <title>Depth-based differentiation of microbial function through sediment-hosted aquifers and enrichment of novel symbionts in the deep terrestrial subsurface.</title>
        <authorList>
            <person name="Probst A.J."/>
            <person name="Ladd B."/>
            <person name="Jarett J.K."/>
            <person name="Geller-Mcgrath D.E."/>
            <person name="Sieber C.M."/>
            <person name="Emerson J.B."/>
            <person name="Anantharaman K."/>
            <person name="Thomas B.C."/>
            <person name="Malmstrom R."/>
            <person name="Stieglmeier M."/>
            <person name="Klingl A."/>
            <person name="Woyke T."/>
            <person name="Ryan C.M."/>
            <person name="Banfield J.F."/>
        </authorList>
    </citation>
    <scope>NUCLEOTIDE SEQUENCE [LARGE SCALE GENOMIC DNA]</scope>
    <source>
        <strain evidence="4">CG17_big_fil_post_rev_8_21_14_2_50_48_46</strain>
    </source>
</reference>
<organism evidence="4 5">
    <name type="scientific">bacterium (Candidatus Blackallbacteria) CG17_big_fil_post_rev_8_21_14_2_50_48_46</name>
    <dbReference type="NCBI Taxonomy" id="2014261"/>
    <lineage>
        <taxon>Bacteria</taxon>
        <taxon>Candidatus Blackallbacteria</taxon>
    </lineage>
</organism>
<evidence type="ECO:0000313" key="4">
    <source>
        <dbReference type="EMBL" id="PIW14999.1"/>
    </source>
</evidence>